<dbReference type="InterPro" id="IPR027417">
    <property type="entry name" value="P-loop_NTPase"/>
</dbReference>
<dbReference type="PANTHER" id="PTHR35807">
    <property type="entry name" value="TRANSCRIPTIONAL REGULATOR REDD-RELATED"/>
    <property type="match status" value="1"/>
</dbReference>
<comment type="similarity">
    <text evidence="1">Belongs to the AfsR/DnrI/RedD regulatory family.</text>
</comment>
<evidence type="ECO:0000256" key="1">
    <source>
        <dbReference type="ARBA" id="ARBA00005820"/>
    </source>
</evidence>
<dbReference type="SMART" id="SM01043">
    <property type="entry name" value="BTAD"/>
    <property type="match status" value="1"/>
</dbReference>
<dbReference type="Proteomes" id="UP000659904">
    <property type="component" value="Unassembled WGS sequence"/>
</dbReference>
<dbReference type="InterPro" id="IPR019734">
    <property type="entry name" value="TPR_rpt"/>
</dbReference>
<dbReference type="InterPro" id="IPR001867">
    <property type="entry name" value="OmpR/PhoB-type_DNA-bd"/>
</dbReference>
<evidence type="ECO:0000256" key="5">
    <source>
        <dbReference type="PROSITE-ProRule" id="PRU00339"/>
    </source>
</evidence>
<evidence type="ECO:0000256" key="6">
    <source>
        <dbReference type="PROSITE-ProRule" id="PRU01091"/>
    </source>
</evidence>
<dbReference type="PANTHER" id="PTHR35807:SF1">
    <property type="entry name" value="TRANSCRIPTIONAL REGULATOR REDD"/>
    <property type="match status" value="1"/>
</dbReference>
<dbReference type="GO" id="GO:0006355">
    <property type="term" value="P:regulation of DNA-templated transcription"/>
    <property type="evidence" value="ECO:0007669"/>
    <property type="project" value="InterPro"/>
</dbReference>
<evidence type="ECO:0000256" key="4">
    <source>
        <dbReference type="ARBA" id="ARBA00023163"/>
    </source>
</evidence>
<accession>A0A8J3KHS2</accession>
<keyword evidence="9" id="KW-1185">Reference proteome</keyword>
<dbReference type="GO" id="GO:0003677">
    <property type="term" value="F:DNA binding"/>
    <property type="evidence" value="ECO:0007669"/>
    <property type="project" value="UniProtKB-UniRule"/>
</dbReference>
<dbReference type="SMART" id="SM00028">
    <property type="entry name" value="TPR"/>
    <property type="match status" value="3"/>
</dbReference>
<dbReference type="Gene3D" id="3.40.50.300">
    <property type="entry name" value="P-loop containing nucleotide triphosphate hydrolases"/>
    <property type="match status" value="1"/>
</dbReference>
<dbReference type="PROSITE" id="PS50005">
    <property type="entry name" value="TPR"/>
    <property type="match status" value="2"/>
</dbReference>
<evidence type="ECO:0000313" key="8">
    <source>
        <dbReference type="EMBL" id="GIG00950.1"/>
    </source>
</evidence>
<dbReference type="EMBL" id="BONH01000033">
    <property type="protein sequence ID" value="GIG00950.1"/>
    <property type="molecule type" value="Genomic_DNA"/>
</dbReference>
<sequence>MEFQTLGPLQAVHDGQPVYLPTGRKPRLALAVLLARLGRPVAMDTLVEALWADQPPASARRNVHQYISQLRGALGTERIQNAPDGYTVPAGELLDAARFGELSAAAAAALDGGAVEDAARDWRTALDLWRGPAYAEFPACSLLADEATRLEQLRLAAYEGWAEAELALGRHRQLTATLETLSAEQPFREFFRCCLMLARYRSGRRAEALELFRETRTLLLDELGLEPGPQLRALHEAILRDDERLNRPGRYGFEPDPPAAADPVTVPRQLPADVAGFTGRVGALRELDAMRDRDPATGPARVAVITGSAGVGKTSLAVHWAHRAADRFPDGQLHVNLRGFDPSGPPTSPSQAVRGFLDALGVPSARVPADLAEQTGLYRSLLAGRRMLLVLDNARDADQVRPLLPGSAGCMVLITSRNQLSGLVAAEGARPVSLAMFTAAEARQLMTHRLGDTAVVRESRAVKDVIARCGGLPLALAIVAARAASSPALPLAALAAELAEGRDNLDAFSGDDAATDLRAVFSWSYRQLSAGGERMFRLLGLHPGPDVSLAAAASTAGLTLRQARPLLAELTRAHLVVEHSPGRFLLHDLMRAYAAELVAEHDPEPVRFLALRRAYDHYLHTANSATLMVYPHRHRIAILPCDEQVTPEEHADRDAAYAWFAAEHPVLLAVIRQAYELGCDGHTWQLAWTLITYFDRQGHWLDQAATQRTALDAALRSGDVTGQAHVYHGLGVSSTWLERYDEAQQHYDRAMALFAQSDDAASQANTLLALTWLGERTSRYAEAFAYAERAYRLHRATGDRSGQAKALNTMGWFQTLLGDHAAAITACAEALALHQEVGDLAGQWETWDSLGHAHHHLGDHQQAVLGFRNALELVRQTRDRYWEAVITDHLADAHLARGEADTADGLWRDAVRIMEELAHPDAERIRAKLLSRDAGAAQA</sequence>
<feature type="repeat" description="TPR" evidence="5">
    <location>
        <begin position="724"/>
        <end position="757"/>
    </location>
</feature>
<dbReference type="Pfam" id="PF13424">
    <property type="entry name" value="TPR_12"/>
    <property type="match status" value="1"/>
</dbReference>
<comment type="caution">
    <text evidence="8">The sequence shown here is derived from an EMBL/GenBank/DDBJ whole genome shotgun (WGS) entry which is preliminary data.</text>
</comment>
<protein>
    <submittedName>
        <fullName evidence="8">SARP family transcriptional regulator</fullName>
    </submittedName>
</protein>
<name>A0A8J3KHS2_9ACTN</name>
<keyword evidence="5" id="KW-0802">TPR repeat</keyword>
<keyword evidence="4" id="KW-0804">Transcription</keyword>
<dbReference type="PRINTS" id="PR00364">
    <property type="entry name" value="DISEASERSIST"/>
</dbReference>
<evidence type="ECO:0000256" key="3">
    <source>
        <dbReference type="ARBA" id="ARBA00023125"/>
    </source>
</evidence>
<dbReference type="Gene3D" id="1.25.40.10">
    <property type="entry name" value="Tetratricopeptide repeat domain"/>
    <property type="match status" value="2"/>
</dbReference>
<dbReference type="InterPro" id="IPR005158">
    <property type="entry name" value="BTAD"/>
</dbReference>
<evidence type="ECO:0000259" key="7">
    <source>
        <dbReference type="PROSITE" id="PS51755"/>
    </source>
</evidence>
<gene>
    <name evidence="8" type="ORF">Cci01nite_60430</name>
</gene>
<feature type="repeat" description="TPR" evidence="5">
    <location>
        <begin position="844"/>
        <end position="877"/>
    </location>
</feature>
<dbReference type="GO" id="GO:0000160">
    <property type="term" value="P:phosphorelay signal transduction system"/>
    <property type="evidence" value="ECO:0007669"/>
    <property type="project" value="InterPro"/>
</dbReference>
<dbReference type="Pfam" id="PF03704">
    <property type="entry name" value="BTAD"/>
    <property type="match status" value="1"/>
</dbReference>
<dbReference type="SUPFAM" id="SSF52540">
    <property type="entry name" value="P-loop containing nucleoside triphosphate hydrolases"/>
    <property type="match status" value="1"/>
</dbReference>
<dbReference type="InterPro" id="IPR011990">
    <property type="entry name" value="TPR-like_helical_dom_sf"/>
</dbReference>
<keyword evidence="2" id="KW-0805">Transcription regulation</keyword>
<evidence type="ECO:0000313" key="9">
    <source>
        <dbReference type="Proteomes" id="UP000659904"/>
    </source>
</evidence>
<dbReference type="GO" id="GO:0043531">
    <property type="term" value="F:ADP binding"/>
    <property type="evidence" value="ECO:0007669"/>
    <property type="project" value="InterPro"/>
</dbReference>
<dbReference type="AlphaFoldDB" id="A0A8J3KHS2"/>
<feature type="domain" description="OmpR/PhoB-type" evidence="7">
    <location>
        <begin position="1"/>
        <end position="96"/>
    </location>
</feature>
<dbReference type="SMART" id="SM00862">
    <property type="entry name" value="Trans_reg_C"/>
    <property type="match status" value="1"/>
</dbReference>
<proteinExistence type="inferred from homology"/>
<feature type="DNA-binding region" description="OmpR/PhoB-type" evidence="6">
    <location>
        <begin position="1"/>
        <end position="96"/>
    </location>
</feature>
<dbReference type="InterPro" id="IPR016032">
    <property type="entry name" value="Sig_transdc_resp-reg_C-effctor"/>
</dbReference>
<dbReference type="PROSITE" id="PS51755">
    <property type="entry name" value="OMPR_PHOB"/>
    <property type="match status" value="1"/>
</dbReference>
<dbReference type="SUPFAM" id="SSF46894">
    <property type="entry name" value="C-terminal effector domain of the bipartite response regulators"/>
    <property type="match status" value="1"/>
</dbReference>
<dbReference type="RefSeq" id="WP_170213260.1">
    <property type="nucleotide sequence ID" value="NZ_BONH01000033.1"/>
</dbReference>
<dbReference type="Gene3D" id="1.10.10.10">
    <property type="entry name" value="Winged helix-like DNA-binding domain superfamily/Winged helix DNA-binding domain"/>
    <property type="match status" value="1"/>
</dbReference>
<reference evidence="8 9" key="1">
    <citation type="submission" date="2021-01" db="EMBL/GenBank/DDBJ databases">
        <title>Whole genome shotgun sequence of Catellatospora citrea NBRC 14495.</title>
        <authorList>
            <person name="Komaki H."/>
            <person name="Tamura T."/>
        </authorList>
    </citation>
    <scope>NUCLEOTIDE SEQUENCE [LARGE SCALE GENOMIC DNA]</scope>
    <source>
        <strain evidence="8 9">NBRC 14495</strain>
    </source>
</reference>
<dbReference type="SUPFAM" id="SSF48452">
    <property type="entry name" value="TPR-like"/>
    <property type="match status" value="2"/>
</dbReference>
<dbReference type="CDD" id="cd15831">
    <property type="entry name" value="BTAD"/>
    <property type="match status" value="1"/>
</dbReference>
<dbReference type="InterPro" id="IPR051677">
    <property type="entry name" value="AfsR-DnrI-RedD_regulator"/>
</dbReference>
<organism evidence="8 9">
    <name type="scientific">Catellatospora citrea</name>
    <dbReference type="NCBI Taxonomy" id="53366"/>
    <lineage>
        <taxon>Bacteria</taxon>
        <taxon>Bacillati</taxon>
        <taxon>Actinomycetota</taxon>
        <taxon>Actinomycetes</taxon>
        <taxon>Micromonosporales</taxon>
        <taxon>Micromonosporaceae</taxon>
        <taxon>Catellatospora</taxon>
    </lineage>
</organism>
<keyword evidence="3 6" id="KW-0238">DNA-binding</keyword>
<dbReference type="InterPro" id="IPR036388">
    <property type="entry name" value="WH-like_DNA-bd_sf"/>
</dbReference>
<evidence type="ECO:0000256" key="2">
    <source>
        <dbReference type="ARBA" id="ARBA00023015"/>
    </source>
</evidence>